<dbReference type="InterPro" id="IPR012340">
    <property type="entry name" value="NA-bd_OB-fold"/>
</dbReference>
<dbReference type="InterPro" id="IPR050191">
    <property type="entry name" value="ATP-dep_DNA_ligase"/>
</dbReference>
<dbReference type="Proteomes" id="UP000549457">
    <property type="component" value="Unassembled WGS sequence"/>
</dbReference>
<dbReference type="InterPro" id="IPR012309">
    <property type="entry name" value="DNA_ligase_ATP-dep_C"/>
</dbReference>
<dbReference type="NCBIfam" id="NF006078">
    <property type="entry name" value="PRK08224.1"/>
    <property type="match status" value="1"/>
</dbReference>
<organism evidence="7 8">
    <name type="scientific">Amaricoccus macauensis</name>
    <dbReference type="NCBI Taxonomy" id="57001"/>
    <lineage>
        <taxon>Bacteria</taxon>
        <taxon>Pseudomonadati</taxon>
        <taxon>Pseudomonadota</taxon>
        <taxon>Alphaproteobacteria</taxon>
        <taxon>Rhodobacterales</taxon>
        <taxon>Paracoccaceae</taxon>
        <taxon>Amaricoccus</taxon>
    </lineage>
</organism>
<dbReference type="SUPFAM" id="SSF50249">
    <property type="entry name" value="Nucleic acid-binding proteins"/>
    <property type="match status" value="1"/>
</dbReference>
<evidence type="ECO:0000256" key="4">
    <source>
        <dbReference type="ARBA" id="ARBA00034003"/>
    </source>
</evidence>
<feature type="domain" description="ATP-dependent DNA ligase family profile" evidence="5">
    <location>
        <begin position="25"/>
        <end position="196"/>
    </location>
</feature>
<dbReference type="InterPro" id="IPR044117">
    <property type="entry name" value="OBF_LigC-like"/>
</dbReference>
<comment type="similarity">
    <text evidence="1">Belongs to the ATP-dependent DNA ligase family.</text>
</comment>
<comment type="caution">
    <text evidence="7">The sequence shown here is derived from an EMBL/GenBank/DDBJ whole genome shotgun (WGS) entry which is preliminary data.</text>
</comment>
<evidence type="ECO:0000259" key="6">
    <source>
        <dbReference type="Pfam" id="PF04679"/>
    </source>
</evidence>
<comment type="catalytic activity">
    <reaction evidence="4">
        <text>ATP + (deoxyribonucleotide)n-3'-hydroxyl + 5'-phospho-(deoxyribonucleotide)m = (deoxyribonucleotide)n+m + AMP + diphosphate.</text>
        <dbReference type="EC" id="6.5.1.1"/>
    </reaction>
</comment>
<dbReference type="PROSITE" id="PS00697">
    <property type="entry name" value="DNA_LIGASE_A1"/>
    <property type="match status" value="1"/>
</dbReference>
<dbReference type="PANTHER" id="PTHR45674:SF4">
    <property type="entry name" value="DNA LIGASE 1"/>
    <property type="match status" value="1"/>
</dbReference>
<dbReference type="GO" id="GO:0006281">
    <property type="term" value="P:DNA repair"/>
    <property type="evidence" value="ECO:0007669"/>
    <property type="project" value="InterPro"/>
</dbReference>
<evidence type="ECO:0000256" key="3">
    <source>
        <dbReference type="ARBA" id="ARBA00022598"/>
    </source>
</evidence>
<feature type="domain" description="DNA ligase ATP-dependent C-terminal" evidence="6">
    <location>
        <begin position="215"/>
        <end position="311"/>
    </location>
</feature>
<dbReference type="SUPFAM" id="SSF56091">
    <property type="entry name" value="DNA ligase/mRNA capping enzyme, catalytic domain"/>
    <property type="match status" value="1"/>
</dbReference>
<dbReference type="AlphaFoldDB" id="A0A840SHX4"/>
<dbReference type="InterPro" id="IPR016059">
    <property type="entry name" value="DNA_ligase_ATP-dep_CS"/>
</dbReference>
<accession>A0A840SHX4</accession>
<evidence type="ECO:0000259" key="5">
    <source>
        <dbReference type="Pfam" id="PF01068"/>
    </source>
</evidence>
<dbReference type="InterPro" id="IPR044119">
    <property type="entry name" value="Adenylation_LigC-like"/>
</dbReference>
<dbReference type="PANTHER" id="PTHR45674">
    <property type="entry name" value="DNA LIGASE 1/3 FAMILY MEMBER"/>
    <property type="match status" value="1"/>
</dbReference>
<dbReference type="CDD" id="cd07905">
    <property type="entry name" value="Adenylation_DNA_ligase_LigC"/>
    <property type="match status" value="1"/>
</dbReference>
<keyword evidence="3 7" id="KW-0436">Ligase</keyword>
<dbReference type="InterPro" id="IPR012310">
    <property type="entry name" value="DNA_ligase_ATP-dep_cent"/>
</dbReference>
<evidence type="ECO:0000313" key="7">
    <source>
        <dbReference type="EMBL" id="MBB5220360.1"/>
    </source>
</evidence>
<gene>
    <name evidence="7" type="ORF">HNP73_000281</name>
</gene>
<dbReference type="GO" id="GO:0005524">
    <property type="term" value="F:ATP binding"/>
    <property type="evidence" value="ECO:0007669"/>
    <property type="project" value="InterPro"/>
</dbReference>
<reference evidence="7 8" key="1">
    <citation type="submission" date="2020-08" db="EMBL/GenBank/DDBJ databases">
        <title>Genomic Encyclopedia of Type Strains, Phase IV (KMG-IV): sequencing the most valuable type-strain genomes for metagenomic binning, comparative biology and taxonomic classification.</title>
        <authorList>
            <person name="Goeker M."/>
        </authorList>
    </citation>
    <scope>NUCLEOTIDE SEQUENCE [LARGE SCALE GENOMIC DNA]</scope>
    <source>
        <strain evidence="7 8">DSM 101730</strain>
    </source>
</reference>
<evidence type="ECO:0000256" key="1">
    <source>
        <dbReference type="ARBA" id="ARBA00007572"/>
    </source>
</evidence>
<sequence length="322" mass="36210">MNASTPLPLDVPPMEAEAVDELPAGPGWQYEPKYDGFRCLAHRRGDRVHLQSKNQKPLERYFPEVAHGMEEIAEDGFVLDGELVIAAGSFESLQLRLHPAESRIRKLASETPAELISFDLLARSGISLLERPLAERRRELEDFMARAASSVLRLGEATDQELVARDWLGREGLDGIVAKRLDLPYQPAERAMRKFKLWKTVDCVVAGLYRKRGTQDVEHLLLGLYDEEGKLNYVGRARIYEEAAEIGRLLEPLVGGQGFTGRAPGGKSRWSSKERVPVPLEPVMVVEVSADHITGEHMRHGARLLRWRTDKAPESCTMDQIR</sequence>
<evidence type="ECO:0000256" key="2">
    <source>
        <dbReference type="ARBA" id="ARBA00012727"/>
    </source>
</evidence>
<dbReference type="CDD" id="cd07970">
    <property type="entry name" value="OBF_DNA_ligase_LigC"/>
    <property type="match status" value="1"/>
</dbReference>
<name>A0A840SHX4_9RHOB</name>
<dbReference type="RefSeq" id="WP_184146381.1">
    <property type="nucleotide sequence ID" value="NZ_JACHFM010000001.1"/>
</dbReference>
<dbReference type="Pfam" id="PF04679">
    <property type="entry name" value="DNA_ligase_A_C"/>
    <property type="match status" value="1"/>
</dbReference>
<dbReference type="Gene3D" id="3.30.470.30">
    <property type="entry name" value="DNA ligase/mRNA capping enzyme"/>
    <property type="match status" value="1"/>
</dbReference>
<dbReference type="EMBL" id="JACHFM010000001">
    <property type="protein sequence ID" value="MBB5220360.1"/>
    <property type="molecule type" value="Genomic_DNA"/>
</dbReference>
<proteinExistence type="inferred from homology"/>
<dbReference type="Gene3D" id="2.40.50.140">
    <property type="entry name" value="Nucleic acid-binding proteins"/>
    <property type="match status" value="1"/>
</dbReference>
<dbReference type="GO" id="GO:0006310">
    <property type="term" value="P:DNA recombination"/>
    <property type="evidence" value="ECO:0007669"/>
    <property type="project" value="InterPro"/>
</dbReference>
<dbReference type="Pfam" id="PF01068">
    <property type="entry name" value="DNA_ligase_A_M"/>
    <property type="match status" value="1"/>
</dbReference>
<dbReference type="GO" id="GO:0003910">
    <property type="term" value="F:DNA ligase (ATP) activity"/>
    <property type="evidence" value="ECO:0007669"/>
    <property type="project" value="UniProtKB-EC"/>
</dbReference>
<keyword evidence="8" id="KW-1185">Reference proteome</keyword>
<evidence type="ECO:0000313" key="8">
    <source>
        <dbReference type="Proteomes" id="UP000549457"/>
    </source>
</evidence>
<protein>
    <recommendedName>
        <fullName evidence="2">DNA ligase (ATP)</fullName>
        <ecNumber evidence="2">6.5.1.1</ecNumber>
    </recommendedName>
</protein>
<dbReference type="EC" id="6.5.1.1" evidence="2"/>